<sequence>MSKERKDENAKYRTIIKKYRRHFGLLQGDIASLLDIDENRYSGIESGRRTLDINISDEIAGLYNLKYYKMGNPSQVIPKIEDLPKATQEIIATRVGLGIKLKNTDRNLGFYLDQLINGKGLDEPITAKEIWEQLPENVKKSSSPTEITNLFNKKPRNKIITKVDKKGKEYLFQLKKLAKK</sequence>
<gene>
    <name evidence="2" type="ORF">SAMN05216464_11128</name>
</gene>
<keyword evidence="3" id="KW-1185">Reference proteome</keyword>
<protein>
    <submittedName>
        <fullName evidence="2">Helix-turn-helix</fullName>
    </submittedName>
</protein>
<dbReference type="AlphaFoldDB" id="A0A1G7H342"/>
<organism evidence="2 3">
    <name type="scientific">Mucilaginibacter pineti</name>
    <dbReference type="NCBI Taxonomy" id="1391627"/>
    <lineage>
        <taxon>Bacteria</taxon>
        <taxon>Pseudomonadati</taxon>
        <taxon>Bacteroidota</taxon>
        <taxon>Sphingobacteriia</taxon>
        <taxon>Sphingobacteriales</taxon>
        <taxon>Sphingobacteriaceae</taxon>
        <taxon>Mucilaginibacter</taxon>
    </lineage>
</organism>
<dbReference type="InterPro" id="IPR001387">
    <property type="entry name" value="Cro/C1-type_HTH"/>
</dbReference>
<dbReference type="InterPro" id="IPR010982">
    <property type="entry name" value="Lambda_DNA-bd_dom_sf"/>
</dbReference>
<dbReference type="GO" id="GO:0003677">
    <property type="term" value="F:DNA binding"/>
    <property type="evidence" value="ECO:0007669"/>
    <property type="project" value="InterPro"/>
</dbReference>
<dbReference type="EMBL" id="FNAI01000011">
    <property type="protein sequence ID" value="SDE94569.1"/>
    <property type="molecule type" value="Genomic_DNA"/>
</dbReference>
<accession>A0A1G7H342</accession>
<dbReference type="SUPFAM" id="SSF47413">
    <property type="entry name" value="lambda repressor-like DNA-binding domains"/>
    <property type="match status" value="1"/>
</dbReference>
<dbReference type="SMART" id="SM00530">
    <property type="entry name" value="HTH_XRE"/>
    <property type="match status" value="1"/>
</dbReference>
<dbReference type="Pfam" id="PF01381">
    <property type="entry name" value="HTH_3"/>
    <property type="match status" value="1"/>
</dbReference>
<dbReference type="PROSITE" id="PS50943">
    <property type="entry name" value="HTH_CROC1"/>
    <property type="match status" value="1"/>
</dbReference>
<dbReference type="Proteomes" id="UP000199072">
    <property type="component" value="Unassembled WGS sequence"/>
</dbReference>
<dbReference type="CDD" id="cd00093">
    <property type="entry name" value="HTH_XRE"/>
    <property type="match status" value="1"/>
</dbReference>
<evidence type="ECO:0000313" key="2">
    <source>
        <dbReference type="EMBL" id="SDE94569.1"/>
    </source>
</evidence>
<dbReference type="Gene3D" id="1.10.260.40">
    <property type="entry name" value="lambda repressor-like DNA-binding domains"/>
    <property type="match status" value="1"/>
</dbReference>
<name>A0A1G7H342_9SPHI</name>
<evidence type="ECO:0000259" key="1">
    <source>
        <dbReference type="PROSITE" id="PS50943"/>
    </source>
</evidence>
<evidence type="ECO:0000313" key="3">
    <source>
        <dbReference type="Proteomes" id="UP000199072"/>
    </source>
</evidence>
<feature type="domain" description="HTH cro/C1-type" evidence="1">
    <location>
        <begin position="16"/>
        <end position="70"/>
    </location>
</feature>
<reference evidence="2 3" key="1">
    <citation type="submission" date="2016-10" db="EMBL/GenBank/DDBJ databases">
        <authorList>
            <person name="de Groot N.N."/>
        </authorList>
    </citation>
    <scope>NUCLEOTIDE SEQUENCE [LARGE SCALE GENOMIC DNA]</scope>
    <source>
        <strain evidence="2 3">47C3B</strain>
    </source>
</reference>
<dbReference type="RefSeq" id="WP_091152328.1">
    <property type="nucleotide sequence ID" value="NZ_FNAI01000011.1"/>
</dbReference>
<proteinExistence type="predicted"/>